<feature type="domain" description="Transposase IS66 central" evidence="1">
    <location>
        <begin position="33"/>
        <end position="169"/>
    </location>
</feature>
<gene>
    <name evidence="2" type="ORF">CARN2_2717</name>
</gene>
<dbReference type="InterPro" id="IPR052344">
    <property type="entry name" value="Transposase-related"/>
</dbReference>
<dbReference type="EMBL" id="CABM01000042">
    <property type="protein sequence ID" value="CBH97245.1"/>
    <property type="molecule type" value="Genomic_DNA"/>
</dbReference>
<dbReference type="PANTHER" id="PTHR33678:SF1">
    <property type="entry name" value="BLL1576 PROTEIN"/>
    <property type="match status" value="1"/>
</dbReference>
<protein>
    <recommendedName>
        <fullName evidence="1">Transposase IS66 central domain-containing protein</fullName>
    </recommendedName>
</protein>
<organism evidence="2">
    <name type="scientific">mine drainage metagenome</name>
    <dbReference type="NCBI Taxonomy" id="410659"/>
    <lineage>
        <taxon>unclassified sequences</taxon>
        <taxon>metagenomes</taxon>
        <taxon>ecological metagenomes</taxon>
    </lineage>
</organism>
<dbReference type="PANTHER" id="PTHR33678">
    <property type="entry name" value="BLL1576 PROTEIN"/>
    <property type="match status" value="1"/>
</dbReference>
<dbReference type="InterPro" id="IPR004291">
    <property type="entry name" value="Transposase_IS66_central"/>
</dbReference>
<accession>E6PQP0</accession>
<comment type="caution">
    <text evidence="2">The sequence shown here is derived from an EMBL/GenBank/DDBJ whole genome shotgun (WGS) entry which is preliminary data.</text>
</comment>
<evidence type="ECO:0000313" key="2">
    <source>
        <dbReference type="EMBL" id="CBH97245.1"/>
    </source>
</evidence>
<dbReference type="Pfam" id="PF03050">
    <property type="entry name" value="DDE_Tnp_IS66"/>
    <property type="match status" value="1"/>
</dbReference>
<dbReference type="AlphaFoldDB" id="E6PQP0"/>
<sequence>MLLKPGAAQWRFGRSNESLDAAQGQLFDAKVAQLAPSTGKTHRAYVWVYRSALTPAVVFDYCTSRAGEHARHFLQDWSGTLLSADFSGYKALYAQGRVVESGCWAHARRRHGRAARRPHRPPDVTWHVAARRNLIQKLPDGAGKAIAQQIERAKARVRARVEHIFHVIKNRFGFKKARWRGLAKNAQLTEENGRTSDRTDANRRRSSLDHQIWLTHRIVQRVL</sequence>
<evidence type="ECO:0000259" key="1">
    <source>
        <dbReference type="Pfam" id="PF03050"/>
    </source>
</evidence>
<name>E6PQP0_9ZZZZ</name>
<reference evidence="2" key="1">
    <citation type="submission" date="2009-10" db="EMBL/GenBank/DDBJ databases">
        <title>Diversity of trophic interactions inside an arsenic-rich microbial ecosystem.</title>
        <authorList>
            <person name="Bertin P.N."/>
            <person name="Heinrich-Salmeron A."/>
            <person name="Pelletier E."/>
            <person name="Goulhen-Chollet F."/>
            <person name="Arsene-Ploetze F."/>
            <person name="Gallien S."/>
            <person name="Calteau A."/>
            <person name="Vallenet D."/>
            <person name="Casiot C."/>
            <person name="Chane-Woon-Ming B."/>
            <person name="Giloteaux L."/>
            <person name="Barakat M."/>
            <person name="Bonnefoy V."/>
            <person name="Bruneel O."/>
            <person name="Chandler M."/>
            <person name="Cleiss J."/>
            <person name="Duran R."/>
            <person name="Elbaz-Poulichet F."/>
            <person name="Fonknechten N."/>
            <person name="Lauga B."/>
            <person name="Mornico D."/>
            <person name="Ortet P."/>
            <person name="Schaeffer C."/>
            <person name="Siguier P."/>
            <person name="Alexander Thil Smith A."/>
            <person name="Van Dorsselaer A."/>
            <person name="Weissenbach J."/>
            <person name="Medigue C."/>
            <person name="Le Paslier D."/>
        </authorList>
    </citation>
    <scope>NUCLEOTIDE SEQUENCE</scope>
</reference>
<proteinExistence type="predicted"/>